<evidence type="ECO:0000256" key="7">
    <source>
        <dbReference type="ARBA" id="ARBA00023136"/>
    </source>
</evidence>
<feature type="transmembrane region" description="Helical" evidence="11">
    <location>
        <begin position="60"/>
        <end position="84"/>
    </location>
</feature>
<comment type="similarity">
    <text evidence="2">Belongs to the tellurite-resistance/dicarboxylate transporter (TDT) family.</text>
</comment>
<keyword evidence="6 11" id="KW-1133">Transmembrane helix</keyword>
<keyword evidence="5 11" id="KW-0812">Transmembrane</keyword>
<dbReference type="FunFam" id="1.50.10.150:FF:000004">
    <property type="entry name" value="Malic acid transporter"/>
    <property type="match status" value="1"/>
</dbReference>
<dbReference type="Proteomes" id="UP000091956">
    <property type="component" value="Unassembled WGS sequence"/>
</dbReference>
<dbReference type="Gene3D" id="1.50.10.150">
    <property type="entry name" value="Voltage-dependent anion channel"/>
    <property type="match status" value="1"/>
</dbReference>
<evidence type="ECO:0000256" key="11">
    <source>
        <dbReference type="SAM" id="Phobius"/>
    </source>
</evidence>
<reference evidence="12 13" key="1">
    <citation type="submission" date="2016-03" db="EMBL/GenBank/DDBJ databases">
        <title>Comparative genomics of Pseudogymnoascus destructans, the fungus causing white-nose syndrome of bats.</title>
        <authorList>
            <person name="Palmer J.M."/>
            <person name="Drees K.P."/>
            <person name="Foster J.T."/>
            <person name="Lindner D.L."/>
        </authorList>
    </citation>
    <scope>NUCLEOTIDE SEQUENCE [LARGE SCALE GENOMIC DNA]</scope>
    <source>
        <strain evidence="12 13">UAMH 10579</strain>
    </source>
</reference>
<proteinExistence type="inferred from homology"/>
<dbReference type="GO" id="GO:0000319">
    <property type="term" value="F:sulfite transmembrane transporter activity"/>
    <property type="evidence" value="ECO:0007669"/>
    <property type="project" value="TreeGrafter"/>
</dbReference>
<dbReference type="PANTHER" id="PTHR31686:SF3">
    <property type="entry name" value="ACID TRANSPORT PROTEIN, PUTATIVE (AFU_ORTHOLOGUE AFUA_4G09410)-RELATED"/>
    <property type="match status" value="1"/>
</dbReference>
<evidence type="ECO:0000256" key="9">
    <source>
        <dbReference type="ARBA" id="ARBA00072906"/>
    </source>
</evidence>
<evidence type="ECO:0000313" key="12">
    <source>
        <dbReference type="EMBL" id="OBT93756.2"/>
    </source>
</evidence>
<dbReference type="GeneID" id="28841496"/>
<feature type="transmembrane region" description="Helical" evidence="11">
    <location>
        <begin position="167"/>
        <end position="186"/>
    </location>
</feature>
<evidence type="ECO:0000256" key="3">
    <source>
        <dbReference type="ARBA" id="ARBA00022448"/>
    </source>
</evidence>
<keyword evidence="4" id="KW-1003">Cell membrane</keyword>
<evidence type="ECO:0000256" key="10">
    <source>
        <dbReference type="SAM" id="MobiDB-lite"/>
    </source>
</evidence>
<sequence>MVFPRTMATLPTMTKQETPVTVALRNFKTQWFLVAQGTGIIAVILHQLKYQFTGLNIISYIFWLLTIIFLTLLLAIFALKIVIFPKVVAETLRTEIGETACLASISITFTSIIQMIDLSLVDAWGPGWGMASLVLWWINAAMAVVACIGINYFFMKNEAPGVRGLSPVANLPVIAALTAAAGGGVVCRYGELDEGLQVPVIIVSYLLIGMALPIAFAVATIFMARLFDQSSPAGTTIYQDMILCGPWGQGSFALQILGEVVTRGSFAKYNRGVFLTMDAAGPIGFASMFAGLIAWGQGTFWWVFAIISVLNSGFNKRGEWRGLNFGLGAWSLVFPWGVYTNACIQLGKLLDSPAFSIWSTALTITLVMIWIVNVVLTTKGLITGKMVGLEHGWDGDAYKRRRLEKGQSNDSADQRLDTGQDNTVAKQSGSTE</sequence>
<reference evidence="13" key="2">
    <citation type="journal article" date="2018" name="Nat. Commun.">
        <title>Extreme sensitivity to ultraviolet light in the fungal pathogen causing white-nose syndrome of bats.</title>
        <authorList>
            <person name="Palmer J.M."/>
            <person name="Drees K.P."/>
            <person name="Foster J.T."/>
            <person name="Lindner D.L."/>
        </authorList>
    </citation>
    <scope>NUCLEOTIDE SEQUENCE [LARGE SCALE GENOMIC DNA]</scope>
    <source>
        <strain evidence="13">UAMH 10579</strain>
    </source>
</reference>
<keyword evidence="3" id="KW-0813">Transport</keyword>
<feature type="region of interest" description="Disordered" evidence="10">
    <location>
        <begin position="405"/>
        <end position="432"/>
    </location>
</feature>
<feature type="transmembrane region" description="Helical" evidence="11">
    <location>
        <begin position="354"/>
        <end position="376"/>
    </location>
</feature>
<feature type="transmembrane region" description="Helical" evidence="11">
    <location>
        <begin position="299"/>
        <end position="315"/>
    </location>
</feature>
<evidence type="ECO:0000256" key="8">
    <source>
        <dbReference type="ARBA" id="ARBA00056100"/>
    </source>
</evidence>
<evidence type="ECO:0000256" key="2">
    <source>
        <dbReference type="ARBA" id="ARBA00008566"/>
    </source>
</evidence>
<feature type="transmembrane region" description="Helical" evidence="11">
    <location>
        <begin position="31"/>
        <end position="48"/>
    </location>
</feature>
<feature type="transmembrane region" description="Helical" evidence="11">
    <location>
        <begin position="96"/>
        <end position="116"/>
    </location>
</feature>
<evidence type="ECO:0000256" key="4">
    <source>
        <dbReference type="ARBA" id="ARBA00022475"/>
    </source>
</evidence>
<dbReference type="CDD" id="cd09299">
    <property type="entry name" value="TDT"/>
    <property type="match status" value="1"/>
</dbReference>
<gene>
    <name evidence="12" type="ORF">VE01_08110</name>
</gene>
<accession>A0A1B8GD38</accession>
<comment type="function">
    <text evidence="8">Sulphite efflux pump required for the secretion of sulphite as a reducing agent. In the presence of sulphite, cystine in keratin is directly cleaved to cysteine and S-sulphocysteine, and thereby, reduced proteins become accessible to hydrolysis by a variety of secreted endo- and exoproteases. Excretion of sulphite mediated by an efflux pump also represents a detoxification pathway for dermatophytes during infection of the epidermal stratum corneum, hair and nails, which are rich in cysteine.</text>
</comment>
<feature type="compositionally biased region" description="Polar residues" evidence="10">
    <location>
        <begin position="419"/>
        <end position="432"/>
    </location>
</feature>
<dbReference type="InterPro" id="IPR051629">
    <property type="entry name" value="Sulfite_efflux_TDT"/>
</dbReference>
<dbReference type="AlphaFoldDB" id="A0A1B8GD38"/>
<protein>
    <recommendedName>
        <fullName evidence="9">Sulfite efflux pump SSU1</fullName>
    </recommendedName>
</protein>
<keyword evidence="13" id="KW-1185">Reference proteome</keyword>
<feature type="transmembrane region" description="Helical" evidence="11">
    <location>
        <begin position="273"/>
        <end position="293"/>
    </location>
</feature>
<name>A0A1B8GD38_9PEZI</name>
<dbReference type="PANTHER" id="PTHR31686">
    <property type="match status" value="1"/>
</dbReference>
<feature type="transmembrane region" description="Helical" evidence="11">
    <location>
        <begin position="136"/>
        <end position="155"/>
    </location>
</feature>
<feature type="transmembrane region" description="Helical" evidence="11">
    <location>
        <begin position="322"/>
        <end position="342"/>
    </location>
</feature>
<dbReference type="EMBL" id="KV460250">
    <property type="protein sequence ID" value="OBT93756.2"/>
    <property type="molecule type" value="Genomic_DNA"/>
</dbReference>
<feature type="transmembrane region" description="Helical" evidence="11">
    <location>
        <begin position="198"/>
        <end position="222"/>
    </location>
</feature>
<comment type="subcellular location">
    <subcellularLocation>
        <location evidence="1">Cell membrane</location>
        <topology evidence="1">Multi-pass membrane protein</topology>
    </subcellularLocation>
</comment>
<evidence type="ECO:0000256" key="1">
    <source>
        <dbReference type="ARBA" id="ARBA00004651"/>
    </source>
</evidence>
<dbReference type="InterPro" id="IPR004695">
    <property type="entry name" value="SLAC1/Mae1/Ssu1/TehA"/>
</dbReference>
<organism evidence="12 13">
    <name type="scientific">Pseudogymnoascus verrucosus</name>
    <dbReference type="NCBI Taxonomy" id="342668"/>
    <lineage>
        <taxon>Eukaryota</taxon>
        <taxon>Fungi</taxon>
        <taxon>Dikarya</taxon>
        <taxon>Ascomycota</taxon>
        <taxon>Pezizomycotina</taxon>
        <taxon>Leotiomycetes</taxon>
        <taxon>Thelebolales</taxon>
        <taxon>Thelebolaceae</taxon>
        <taxon>Pseudogymnoascus</taxon>
    </lineage>
</organism>
<evidence type="ECO:0000256" key="6">
    <source>
        <dbReference type="ARBA" id="ARBA00022989"/>
    </source>
</evidence>
<keyword evidence="7 11" id="KW-0472">Membrane</keyword>
<evidence type="ECO:0000256" key="5">
    <source>
        <dbReference type="ARBA" id="ARBA00022692"/>
    </source>
</evidence>
<dbReference type="RefSeq" id="XP_018127489.2">
    <property type="nucleotide sequence ID" value="XM_018277538.2"/>
</dbReference>
<feature type="compositionally biased region" description="Basic and acidic residues" evidence="10">
    <location>
        <begin position="405"/>
        <end position="418"/>
    </location>
</feature>
<dbReference type="GO" id="GO:0005886">
    <property type="term" value="C:plasma membrane"/>
    <property type="evidence" value="ECO:0007669"/>
    <property type="project" value="UniProtKB-SubCell"/>
</dbReference>
<dbReference type="InterPro" id="IPR038665">
    <property type="entry name" value="Voltage-dep_anion_channel_sf"/>
</dbReference>
<dbReference type="Pfam" id="PF03595">
    <property type="entry name" value="SLAC1"/>
    <property type="match status" value="1"/>
</dbReference>
<evidence type="ECO:0000313" key="13">
    <source>
        <dbReference type="Proteomes" id="UP000091956"/>
    </source>
</evidence>